<keyword evidence="4 6" id="KW-1133">Transmembrane helix</keyword>
<keyword evidence="9" id="KW-1185">Reference proteome</keyword>
<proteinExistence type="predicted"/>
<keyword evidence="3 6" id="KW-0812">Transmembrane</keyword>
<evidence type="ECO:0000256" key="3">
    <source>
        <dbReference type="ARBA" id="ARBA00022692"/>
    </source>
</evidence>
<protein>
    <submittedName>
        <fullName evidence="8">Type II secretion system F family protein</fullName>
    </submittedName>
</protein>
<dbReference type="PANTHER" id="PTHR35007">
    <property type="entry name" value="INTEGRAL MEMBRANE PROTEIN-RELATED"/>
    <property type="match status" value="1"/>
</dbReference>
<keyword evidence="5 6" id="KW-0472">Membrane</keyword>
<reference evidence="9" key="1">
    <citation type="journal article" date="2019" name="Int. J. Syst. Evol. Microbiol.">
        <title>The Global Catalogue of Microorganisms (GCM) 10K type strain sequencing project: providing services to taxonomists for standard genome sequencing and annotation.</title>
        <authorList>
            <consortium name="The Broad Institute Genomics Platform"/>
            <consortium name="The Broad Institute Genome Sequencing Center for Infectious Disease"/>
            <person name="Wu L."/>
            <person name="Ma J."/>
        </authorList>
    </citation>
    <scope>NUCLEOTIDE SEQUENCE [LARGE SCALE GENOMIC DNA]</scope>
    <source>
        <strain evidence="9">CCUG 39402</strain>
    </source>
</reference>
<comment type="subcellular location">
    <subcellularLocation>
        <location evidence="1">Cell membrane</location>
        <topology evidence="1">Multi-pass membrane protein</topology>
    </subcellularLocation>
</comment>
<feature type="transmembrane region" description="Helical" evidence="6">
    <location>
        <begin position="6"/>
        <end position="26"/>
    </location>
</feature>
<evidence type="ECO:0000256" key="6">
    <source>
        <dbReference type="SAM" id="Phobius"/>
    </source>
</evidence>
<gene>
    <name evidence="8" type="ORF">ACFQND_03435</name>
</gene>
<sequence>MSSAALTVMSLGLLLLAGGLSFWLWAQGRQSRQAVGRHLDKRLAAEASERAEVFFHPGGRASGESTEGASNVATEGTPLLRQWVERLKRWLLPAWQLGVLSPRALLGLLGLIIVLVVFAGLGAGMVAAVGLAVMLILALFFYVWYRAQHRRRQLVHQLPGFLDSMVRLISIGNSTHAAFQISVPAVKAPLRRYLDDVSALLRVGVELEPALLQVARGMKIDELHLLASILGLSVRYGGRADILLERMANFMRDREQADAELIAMSAETRLSAWVLGLLPVLVGTGIIVINASYFMRMWDDATGRSMLYGALGLQLTGAFLLYRLARLS</sequence>
<feature type="transmembrane region" description="Helical" evidence="6">
    <location>
        <begin position="125"/>
        <end position="145"/>
    </location>
</feature>
<evidence type="ECO:0000313" key="9">
    <source>
        <dbReference type="Proteomes" id="UP001596270"/>
    </source>
</evidence>
<dbReference type="InterPro" id="IPR018076">
    <property type="entry name" value="T2SS_GspF_dom"/>
</dbReference>
<evidence type="ECO:0000256" key="5">
    <source>
        <dbReference type="ARBA" id="ARBA00023136"/>
    </source>
</evidence>
<feature type="transmembrane region" description="Helical" evidence="6">
    <location>
        <begin position="306"/>
        <end position="325"/>
    </location>
</feature>
<name>A0ABW1TS00_9BURK</name>
<evidence type="ECO:0000259" key="7">
    <source>
        <dbReference type="Pfam" id="PF00482"/>
    </source>
</evidence>
<evidence type="ECO:0000313" key="8">
    <source>
        <dbReference type="EMBL" id="MFC6280284.1"/>
    </source>
</evidence>
<dbReference type="Pfam" id="PF00482">
    <property type="entry name" value="T2SSF"/>
    <property type="match status" value="1"/>
</dbReference>
<keyword evidence="2" id="KW-1003">Cell membrane</keyword>
<dbReference type="PANTHER" id="PTHR35007:SF1">
    <property type="entry name" value="PILUS ASSEMBLY PROTEIN"/>
    <property type="match status" value="1"/>
</dbReference>
<dbReference type="RefSeq" id="WP_371434617.1">
    <property type="nucleotide sequence ID" value="NZ_JBHSRS010000005.1"/>
</dbReference>
<evidence type="ECO:0000256" key="4">
    <source>
        <dbReference type="ARBA" id="ARBA00022989"/>
    </source>
</evidence>
<dbReference type="EMBL" id="JBHSRS010000005">
    <property type="protein sequence ID" value="MFC6280284.1"/>
    <property type="molecule type" value="Genomic_DNA"/>
</dbReference>
<accession>A0ABW1TS00</accession>
<organism evidence="8 9">
    <name type="scientific">Polaromonas aquatica</name>
    <dbReference type="NCBI Taxonomy" id="332657"/>
    <lineage>
        <taxon>Bacteria</taxon>
        <taxon>Pseudomonadati</taxon>
        <taxon>Pseudomonadota</taxon>
        <taxon>Betaproteobacteria</taxon>
        <taxon>Burkholderiales</taxon>
        <taxon>Comamonadaceae</taxon>
        <taxon>Polaromonas</taxon>
    </lineage>
</organism>
<feature type="domain" description="Type II secretion system protein GspF" evidence="7">
    <location>
        <begin position="161"/>
        <end position="284"/>
    </location>
</feature>
<evidence type="ECO:0000256" key="1">
    <source>
        <dbReference type="ARBA" id="ARBA00004651"/>
    </source>
</evidence>
<feature type="transmembrane region" description="Helical" evidence="6">
    <location>
        <begin position="90"/>
        <end position="119"/>
    </location>
</feature>
<dbReference type="Proteomes" id="UP001596270">
    <property type="component" value="Unassembled WGS sequence"/>
</dbReference>
<comment type="caution">
    <text evidence="8">The sequence shown here is derived from an EMBL/GenBank/DDBJ whole genome shotgun (WGS) entry which is preliminary data.</text>
</comment>
<evidence type="ECO:0000256" key="2">
    <source>
        <dbReference type="ARBA" id="ARBA00022475"/>
    </source>
</evidence>
<feature type="transmembrane region" description="Helical" evidence="6">
    <location>
        <begin position="272"/>
        <end position="294"/>
    </location>
</feature>